<dbReference type="PANTHER" id="PTHR43682">
    <property type="entry name" value="LACTATE UTILIZATION PROTEIN C"/>
    <property type="match status" value="1"/>
</dbReference>
<sequence length="171" mass="18340">MPSDTSPEGLWNAFKTRFDLVHGTCAEGASELLAALKSQSVKAGYVDPELKSKLRPWLQEAGIEIHTEIDASQIDTYQFGITQAAGIIAETGTIILSDKSTSSRLGALSPWLHIAVLPEQAPIYPTLYDAMLDLGDDPYIVFVTGPSKTADVEGILIEGVHGPGIQICCKL</sequence>
<dbReference type="InterPro" id="IPR003741">
    <property type="entry name" value="LUD_dom"/>
</dbReference>
<evidence type="ECO:0000313" key="2">
    <source>
        <dbReference type="EMBL" id="MBD5781920.1"/>
    </source>
</evidence>
<dbReference type="PANTHER" id="PTHR43682:SF1">
    <property type="entry name" value="LACTATE UTILIZATION PROTEIN C"/>
    <property type="match status" value="1"/>
</dbReference>
<dbReference type="SUPFAM" id="SSF100950">
    <property type="entry name" value="NagB/RpiA/CoA transferase-like"/>
    <property type="match status" value="1"/>
</dbReference>
<name>A0A927IJU7_9BACT</name>
<dbReference type="InterPro" id="IPR024185">
    <property type="entry name" value="FTHF_cligase-like_sf"/>
</dbReference>
<dbReference type="AlphaFoldDB" id="A0A927IJU7"/>
<protein>
    <submittedName>
        <fullName evidence="2">LUD domain-containing protein</fullName>
    </submittedName>
</protein>
<comment type="caution">
    <text evidence="2">The sequence shown here is derived from an EMBL/GenBank/DDBJ whole genome shotgun (WGS) entry which is preliminary data.</text>
</comment>
<dbReference type="Proteomes" id="UP000622317">
    <property type="component" value="Unassembled WGS sequence"/>
</dbReference>
<feature type="domain" description="LUD" evidence="1">
    <location>
        <begin position="72"/>
        <end position="164"/>
    </location>
</feature>
<dbReference type="EMBL" id="JACYFG010000051">
    <property type="protein sequence ID" value="MBD5781920.1"/>
    <property type="molecule type" value="Genomic_DNA"/>
</dbReference>
<organism evidence="2 3">
    <name type="scientific">Pelagicoccus enzymogenes</name>
    <dbReference type="NCBI Taxonomy" id="2773457"/>
    <lineage>
        <taxon>Bacteria</taxon>
        <taxon>Pseudomonadati</taxon>
        <taxon>Verrucomicrobiota</taxon>
        <taxon>Opitutia</taxon>
        <taxon>Puniceicoccales</taxon>
        <taxon>Pelagicoccaceae</taxon>
        <taxon>Pelagicoccus</taxon>
    </lineage>
</organism>
<gene>
    <name evidence="2" type="ORF">IEN85_20645</name>
</gene>
<reference evidence="2" key="1">
    <citation type="submission" date="2020-09" db="EMBL/GenBank/DDBJ databases">
        <title>Pelagicoccus enzymogenes sp. nov. with an EPS production, isolated from marine sediment.</title>
        <authorList>
            <person name="Feng X."/>
        </authorList>
    </citation>
    <scope>NUCLEOTIDE SEQUENCE</scope>
    <source>
        <strain evidence="2">NFK12</strain>
    </source>
</reference>
<dbReference type="Pfam" id="PF02589">
    <property type="entry name" value="LUD_dom"/>
    <property type="match status" value="1"/>
</dbReference>
<accession>A0A927IJU7</accession>
<keyword evidence="3" id="KW-1185">Reference proteome</keyword>
<evidence type="ECO:0000313" key="3">
    <source>
        <dbReference type="Proteomes" id="UP000622317"/>
    </source>
</evidence>
<proteinExistence type="predicted"/>
<dbReference type="InterPro" id="IPR037171">
    <property type="entry name" value="NagB/RpiA_transferase-like"/>
</dbReference>
<evidence type="ECO:0000259" key="1">
    <source>
        <dbReference type="Pfam" id="PF02589"/>
    </source>
</evidence>
<dbReference type="Gene3D" id="3.40.50.10420">
    <property type="entry name" value="NagB/RpiA/CoA transferase-like"/>
    <property type="match status" value="1"/>
</dbReference>